<accession>A0A6F9D6E5</accession>
<evidence type="ECO:0000256" key="4">
    <source>
        <dbReference type="ARBA" id="ARBA00023115"/>
    </source>
</evidence>
<feature type="domain" description="Orn/DAP/Arg decarboxylase 2 N-terminal" evidence="13">
    <location>
        <begin position="44"/>
        <end position="282"/>
    </location>
</feature>
<proteinExistence type="evidence at transcript level"/>
<dbReference type="PANTHER" id="PTHR11482:SF6">
    <property type="entry name" value="ORNITHINE DECARBOXYLASE 1-RELATED"/>
    <property type="match status" value="1"/>
</dbReference>
<comment type="cofactor">
    <cofactor evidence="1 11">
        <name>pyridoxal 5'-phosphate</name>
        <dbReference type="ChEBI" id="CHEBI:597326"/>
    </cofactor>
</comment>
<evidence type="ECO:0000256" key="10">
    <source>
        <dbReference type="ARBA" id="ARBA00049127"/>
    </source>
</evidence>
<dbReference type="Gene3D" id="2.40.37.10">
    <property type="entry name" value="Lyase, Ornithine Decarboxylase, Chain A, domain 1"/>
    <property type="match status" value="1"/>
</dbReference>
<dbReference type="FunFam" id="3.20.20.10:FF:000005">
    <property type="entry name" value="Ornithine decarboxylase"/>
    <property type="match status" value="1"/>
</dbReference>
<keyword evidence="4" id="KW-0620">Polyamine biosynthesis</keyword>
<protein>
    <recommendedName>
        <fullName evidence="7">ornithine decarboxylase</fullName>
        <ecNumber evidence="7">4.1.1.17</ecNumber>
    </recommendedName>
</protein>
<dbReference type="EMBL" id="LR782728">
    <property type="protein sequence ID" value="CAB3220013.1"/>
    <property type="molecule type" value="mRNA"/>
</dbReference>
<dbReference type="InterPro" id="IPR022653">
    <property type="entry name" value="De-COase2_pyr-phos_BS"/>
</dbReference>
<feature type="region of interest" description="Disordered" evidence="12">
    <location>
        <begin position="462"/>
        <end position="485"/>
    </location>
</feature>
<dbReference type="PRINTS" id="PR01179">
    <property type="entry name" value="ODADCRBXLASE"/>
</dbReference>
<comment type="function">
    <text evidence="8">Catalyzes the first and rate-limiting step of polyamine biosynthesis that converts ornithine into putrescine, which is the precursor for the polyamines, spermidine and spermine. Polyamines are essential for cell proliferation and are implicated in cellular processes, ranging from DNA replication to apoptosis.</text>
</comment>
<evidence type="ECO:0000256" key="8">
    <source>
        <dbReference type="ARBA" id="ARBA00037173"/>
    </source>
</evidence>
<dbReference type="InterPro" id="IPR002433">
    <property type="entry name" value="Orn_de-COase"/>
</dbReference>
<dbReference type="AlphaFoldDB" id="A0A6F9D6E5"/>
<dbReference type="CDD" id="cd00622">
    <property type="entry name" value="PLPDE_III_ODC"/>
    <property type="match status" value="1"/>
</dbReference>
<name>A0A6F9D6E5_9ASCI</name>
<dbReference type="PANTHER" id="PTHR11482">
    <property type="entry name" value="ARGININE/DIAMINOPIMELATE/ORNITHINE DECARBOXYLASE"/>
    <property type="match status" value="1"/>
</dbReference>
<dbReference type="EC" id="4.1.1.17" evidence="7"/>
<organism evidence="14">
    <name type="scientific">Phallusia mammillata</name>
    <dbReference type="NCBI Taxonomy" id="59560"/>
    <lineage>
        <taxon>Eukaryota</taxon>
        <taxon>Metazoa</taxon>
        <taxon>Chordata</taxon>
        <taxon>Tunicata</taxon>
        <taxon>Ascidiacea</taxon>
        <taxon>Phlebobranchia</taxon>
        <taxon>Ascidiidae</taxon>
        <taxon>Phallusia</taxon>
    </lineage>
</organism>
<dbReference type="InterPro" id="IPR029066">
    <property type="entry name" value="PLP-binding_barrel"/>
</dbReference>
<dbReference type="Pfam" id="PF02784">
    <property type="entry name" value="Orn_Arg_deC_N"/>
    <property type="match status" value="1"/>
</dbReference>
<dbReference type="InterPro" id="IPR022644">
    <property type="entry name" value="De-COase2_N"/>
</dbReference>
<sequence>MKDTPSPTYVELLNDFNIEKFVQSQLADSFDHGDAEDPFLVCDLGDVVAKHQRWKTEFPRVHPHYAIKCNTDTVLLKTMMALGTGFDCASKVEIKKMLELGASPERIIFANPCKQKSHIVYAKEQGVKLVVFDNENELFKMKKLYPDAQLVLRIQTDDSASICRFSMKYGADPEACPQLIDIARNLNLNVVGISFHVGSGCQDVNAFVKALQNSRKLFDYAKTVGYDFNLLDIGGGFPGTKDVDLTFEKITSVVNFQLHQLFPSKQFPHVNVIAEPGRYYAASAFTLVTNVIATRQVARDIPAEGYSDSIDSVRNGVTPTANEERAYMYYINDGLYGSFNCLFFDHAKVTPTLLDVSAKQSKFSSSIWGPTCDGLDRIIEHMLMPQLNTGDWIVWKDMGAYTIAAGSSFNGFKTQKVYYHISDEKRDLLTKLADTKVKGVEFSCFASSMCCQANKKIQNLTKKEAAPKDPNPIGENTEQPIPVYM</sequence>
<evidence type="ECO:0000313" key="14">
    <source>
        <dbReference type="EMBL" id="CAB3220013.1"/>
    </source>
</evidence>
<dbReference type="FunFam" id="2.40.37.10:FF:000005">
    <property type="entry name" value="Ornithine decarboxylase"/>
    <property type="match status" value="1"/>
</dbReference>
<dbReference type="SUPFAM" id="SSF51419">
    <property type="entry name" value="PLP-binding barrel"/>
    <property type="match status" value="1"/>
</dbReference>
<feature type="modified residue" description="N6-(pyridoxal phosphate)lysine" evidence="11">
    <location>
        <position position="68"/>
    </location>
</feature>
<comment type="similarity">
    <text evidence="2">Belongs to the Orn/Lys/Arg decarboxylase class-II family.</text>
</comment>
<evidence type="ECO:0000259" key="13">
    <source>
        <dbReference type="Pfam" id="PF02784"/>
    </source>
</evidence>
<gene>
    <name evidence="14" type="primary">Adc</name>
</gene>
<evidence type="ECO:0000256" key="7">
    <source>
        <dbReference type="ARBA" id="ARBA00034138"/>
    </source>
</evidence>
<dbReference type="PROSITE" id="PS00878">
    <property type="entry name" value="ODR_DC_2_1"/>
    <property type="match status" value="1"/>
</dbReference>
<evidence type="ECO:0000256" key="5">
    <source>
        <dbReference type="ARBA" id="ARBA00023239"/>
    </source>
</evidence>
<dbReference type="InterPro" id="IPR000183">
    <property type="entry name" value="Orn/DAP/Arg_de-COase"/>
</dbReference>
<dbReference type="GO" id="GO:0033387">
    <property type="term" value="P:putrescine biosynthetic process from arginine, via ornithine"/>
    <property type="evidence" value="ECO:0007669"/>
    <property type="project" value="TreeGrafter"/>
</dbReference>
<comment type="subunit">
    <text evidence="9">Homodimer. Only the dimer is catalytically active, as the active sites are constructed of residues from both monomers.</text>
</comment>
<feature type="active site" description="Proton donor" evidence="11">
    <location>
        <position position="372"/>
    </location>
</feature>
<evidence type="ECO:0000256" key="9">
    <source>
        <dbReference type="ARBA" id="ARBA00046672"/>
    </source>
</evidence>
<evidence type="ECO:0000256" key="12">
    <source>
        <dbReference type="SAM" id="MobiDB-lite"/>
    </source>
</evidence>
<dbReference type="GO" id="GO:0004586">
    <property type="term" value="F:ornithine decarboxylase activity"/>
    <property type="evidence" value="ECO:0007669"/>
    <property type="project" value="UniProtKB-EC"/>
</dbReference>
<reference evidence="14" key="1">
    <citation type="submission" date="2020-04" db="EMBL/GenBank/DDBJ databases">
        <authorList>
            <person name="Neveu A P."/>
        </authorList>
    </citation>
    <scope>NUCLEOTIDE SEQUENCE</scope>
    <source>
        <tissue evidence="14">Whole embryo</tissue>
    </source>
</reference>
<evidence type="ECO:0000256" key="6">
    <source>
        <dbReference type="ARBA" id="ARBA00034115"/>
    </source>
</evidence>
<dbReference type="SUPFAM" id="SSF50621">
    <property type="entry name" value="Alanine racemase C-terminal domain-like"/>
    <property type="match status" value="1"/>
</dbReference>
<dbReference type="GO" id="GO:0005737">
    <property type="term" value="C:cytoplasm"/>
    <property type="evidence" value="ECO:0007669"/>
    <property type="project" value="TreeGrafter"/>
</dbReference>
<evidence type="ECO:0000256" key="2">
    <source>
        <dbReference type="ARBA" id="ARBA00008872"/>
    </source>
</evidence>
<comment type="pathway">
    <text evidence="6">Amine and polyamine biosynthesis; putrescine biosynthesis via L-ornithine pathway; putrescine from L-ornithine: step 1/1.</text>
</comment>
<dbReference type="InterPro" id="IPR009006">
    <property type="entry name" value="Ala_racemase/Decarboxylase_C"/>
</dbReference>
<evidence type="ECO:0000256" key="1">
    <source>
        <dbReference type="ARBA" id="ARBA00001933"/>
    </source>
</evidence>
<dbReference type="PRINTS" id="PR01182">
    <property type="entry name" value="ORNDCRBXLASE"/>
</dbReference>
<keyword evidence="5" id="KW-0456">Lyase</keyword>
<dbReference type="Gene3D" id="3.20.20.10">
    <property type="entry name" value="Alanine racemase"/>
    <property type="match status" value="1"/>
</dbReference>
<comment type="catalytic activity">
    <reaction evidence="10">
        <text>L-ornithine + H(+) = putrescine + CO2</text>
        <dbReference type="Rhea" id="RHEA:22964"/>
        <dbReference type="ChEBI" id="CHEBI:15378"/>
        <dbReference type="ChEBI" id="CHEBI:16526"/>
        <dbReference type="ChEBI" id="CHEBI:46911"/>
        <dbReference type="ChEBI" id="CHEBI:326268"/>
        <dbReference type="EC" id="4.1.1.17"/>
    </reaction>
</comment>
<evidence type="ECO:0000256" key="11">
    <source>
        <dbReference type="PIRSR" id="PIRSR600183-50"/>
    </source>
</evidence>
<evidence type="ECO:0000256" key="3">
    <source>
        <dbReference type="ARBA" id="ARBA00022898"/>
    </source>
</evidence>
<keyword evidence="3 11" id="KW-0663">Pyridoxal phosphate</keyword>